<proteinExistence type="predicted"/>
<protein>
    <submittedName>
        <fullName evidence="2">Uncharacterized protein</fullName>
    </submittedName>
</protein>
<dbReference type="KEGG" id="cdet:87944259"/>
<accession>A0AAX4IHH9</accession>
<dbReference type="AlphaFoldDB" id="A0AAX4IHH9"/>
<sequence length="82" mass="9579">MFQKSRQSSSPPSRVDIRRWPRKPPHGASPNPRRGCPMSRSLEDGLLGLGRVSVSPCCRRRRRRRRLEHLTPFKRTVDQPHI</sequence>
<evidence type="ECO:0000313" key="3">
    <source>
        <dbReference type="Proteomes" id="UP001322277"/>
    </source>
</evidence>
<dbReference type="EMBL" id="CP137309">
    <property type="protein sequence ID" value="WQF82742.1"/>
    <property type="molecule type" value="Genomic_DNA"/>
</dbReference>
<dbReference type="GeneID" id="87944259"/>
<gene>
    <name evidence="2" type="ORF">CDEST_07756</name>
</gene>
<evidence type="ECO:0000256" key="1">
    <source>
        <dbReference type="SAM" id="MobiDB-lite"/>
    </source>
</evidence>
<organism evidence="2 3">
    <name type="scientific">Colletotrichum destructivum</name>
    <dbReference type="NCBI Taxonomy" id="34406"/>
    <lineage>
        <taxon>Eukaryota</taxon>
        <taxon>Fungi</taxon>
        <taxon>Dikarya</taxon>
        <taxon>Ascomycota</taxon>
        <taxon>Pezizomycotina</taxon>
        <taxon>Sordariomycetes</taxon>
        <taxon>Hypocreomycetidae</taxon>
        <taxon>Glomerellales</taxon>
        <taxon>Glomerellaceae</taxon>
        <taxon>Colletotrichum</taxon>
        <taxon>Colletotrichum destructivum species complex</taxon>
    </lineage>
</organism>
<feature type="compositionally biased region" description="Low complexity" evidence="1">
    <location>
        <begin position="1"/>
        <end position="14"/>
    </location>
</feature>
<name>A0AAX4IHH9_9PEZI</name>
<reference evidence="3" key="1">
    <citation type="journal article" date="2023" name="bioRxiv">
        <title>Complete genome of the Medicago anthracnose fungus, Colletotrichum destructivum, reveals a mini-chromosome-like region within a core chromosome.</title>
        <authorList>
            <person name="Lapalu N."/>
            <person name="Simon A."/>
            <person name="Lu A."/>
            <person name="Plaumann P.-L."/>
            <person name="Amselem J."/>
            <person name="Pigne S."/>
            <person name="Auger A."/>
            <person name="Koch C."/>
            <person name="Dallery J.-F."/>
            <person name="O'Connell R.J."/>
        </authorList>
    </citation>
    <scope>NUCLEOTIDE SEQUENCE [LARGE SCALE GENOMIC DNA]</scope>
    <source>
        <strain evidence="3">CBS 520.97</strain>
    </source>
</reference>
<feature type="region of interest" description="Disordered" evidence="1">
    <location>
        <begin position="1"/>
        <end position="41"/>
    </location>
</feature>
<keyword evidence="3" id="KW-1185">Reference proteome</keyword>
<evidence type="ECO:0000313" key="2">
    <source>
        <dbReference type="EMBL" id="WQF82742.1"/>
    </source>
</evidence>
<dbReference type="Proteomes" id="UP001322277">
    <property type="component" value="Chromosome 5"/>
</dbReference>
<dbReference type="RefSeq" id="XP_062779966.1">
    <property type="nucleotide sequence ID" value="XM_062923915.1"/>
</dbReference>